<dbReference type="Gene3D" id="3.40.30.10">
    <property type="entry name" value="Glutaredoxin"/>
    <property type="match status" value="1"/>
</dbReference>
<dbReference type="InterPro" id="IPR040079">
    <property type="entry name" value="Glutathione_S-Trfase"/>
</dbReference>
<dbReference type="InterPro" id="IPR034345">
    <property type="entry name" value="Gtt2-like_N"/>
</dbReference>
<sequence>MSATATSINDHQLSTMTIYDFPQGPYPTRVRIALAEKNLQSRVRFVLVDLYAGEHKKPEFMASKNYSGTLPVLELDDGTCIAECTAITEYLDGLDGVPTLTGMAPLEKGVIHMMSKRAELELLDAISVYFHHGTPGLGPQVELYQNPEWGFRQRDKALRGMHYFDAVLRNQPYVAGNEFSMADITVIGGLVFASIVKLPVPAECTALLAWYERMQERPSVSTQPAFSVLAAD</sequence>
<protein>
    <submittedName>
        <fullName evidence="2">Glutathione S-transferase</fullName>
    </submittedName>
</protein>
<proteinExistence type="inferred from homology"/>
<keyword evidence="2" id="KW-0808">Transferase</keyword>
<dbReference type="InterPro" id="IPR034346">
    <property type="entry name" value="Gtt2-like_C"/>
</dbReference>
<dbReference type="PROSITE" id="PS51354">
    <property type="entry name" value="GLUTAREDOXIN_2"/>
    <property type="match status" value="1"/>
</dbReference>
<dbReference type="InterPro" id="IPR050983">
    <property type="entry name" value="GST_Omega/HSP26"/>
</dbReference>
<evidence type="ECO:0000256" key="1">
    <source>
        <dbReference type="RuleBase" id="RU003494"/>
    </source>
</evidence>
<accession>A0A7U4P3A6</accession>
<dbReference type="PROSITE" id="PS50405">
    <property type="entry name" value="GST_CTER"/>
    <property type="match status" value="1"/>
</dbReference>
<dbReference type="SFLD" id="SFLDS00019">
    <property type="entry name" value="Glutathione_Transferase_(cytos"/>
    <property type="match status" value="1"/>
</dbReference>
<dbReference type="CDD" id="cd03182">
    <property type="entry name" value="GST_C_GTT2_like"/>
    <property type="match status" value="1"/>
</dbReference>
<dbReference type="EMBL" id="CP065686">
    <property type="protein sequence ID" value="QPS42588.1"/>
    <property type="molecule type" value="Genomic_DNA"/>
</dbReference>
<dbReference type="InterPro" id="IPR036282">
    <property type="entry name" value="Glutathione-S-Trfase_C_sf"/>
</dbReference>
<gene>
    <name evidence="2" type="ORF">I6G56_13350</name>
</gene>
<dbReference type="PROSITE" id="PS50404">
    <property type="entry name" value="GST_NTER"/>
    <property type="match status" value="1"/>
</dbReference>
<dbReference type="PANTHER" id="PTHR43968">
    <property type="match status" value="1"/>
</dbReference>
<dbReference type="Pfam" id="PF02798">
    <property type="entry name" value="GST_N"/>
    <property type="match status" value="1"/>
</dbReference>
<dbReference type="GO" id="GO:0005737">
    <property type="term" value="C:cytoplasm"/>
    <property type="evidence" value="ECO:0007669"/>
    <property type="project" value="TreeGrafter"/>
</dbReference>
<dbReference type="GO" id="GO:0016740">
    <property type="term" value="F:transferase activity"/>
    <property type="evidence" value="ECO:0007669"/>
    <property type="project" value="UniProtKB-KW"/>
</dbReference>
<dbReference type="SUPFAM" id="SSF52833">
    <property type="entry name" value="Thioredoxin-like"/>
    <property type="match status" value="1"/>
</dbReference>
<evidence type="ECO:0000313" key="3">
    <source>
        <dbReference type="Proteomes" id="UP000594943"/>
    </source>
</evidence>
<reference evidence="2 3" key="1">
    <citation type="submission" date="2020-12" db="EMBL/GenBank/DDBJ databases">
        <title>FDA dAtabase for Regulatory Grade micrObial Sequences (FDA-ARGOS): Supporting development and validation of Infectious Disease Dx tests.</title>
        <authorList>
            <person name="Nelson B."/>
            <person name="Plummer A."/>
            <person name="Tallon L."/>
            <person name="Sadzewicz L."/>
            <person name="Zhao X."/>
            <person name="Boylan J."/>
            <person name="Ott S."/>
            <person name="Bowen H."/>
            <person name="Vavikolanu K."/>
            <person name="Mehta A."/>
            <person name="Aluvathingal J."/>
            <person name="Nadendla S."/>
            <person name="Myers T."/>
            <person name="Yan Y."/>
            <person name="Sichtig H."/>
        </authorList>
    </citation>
    <scope>NUCLEOTIDE SEQUENCE [LARGE SCALE GENOMIC DNA]</scope>
    <source>
        <strain evidence="2 3">FDAARGOS_899</strain>
    </source>
</reference>
<accession>A0A7T2TZB2</accession>
<dbReference type="SUPFAM" id="SSF47616">
    <property type="entry name" value="GST C-terminal domain-like"/>
    <property type="match status" value="1"/>
</dbReference>
<dbReference type="InterPro" id="IPR004046">
    <property type="entry name" value="GST_C"/>
</dbReference>
<dbReference type="Gene3D" id="1.20.1050.10">
    <property type="match status" value="1"/>
</dbReference>
<name>A0A7U4P3A6_9BURK</name>
<dbReference type="RefSeq" id="WP_041861624.1">
    <property type="nucleotide sequence ID" value="NZ_CM003626.1"/>
</dbReference>
<dbReference type="InterPro" id="IPR036249">
    <property type="entry name" value="Thioredoxin-like_sf"/>
</dbReference>
<dbReference type="PANTHER" id="PTHR43968:SF6">
    <property type="entry name" value="GLUTATHIONE S-TRANSFERASE OMEGA"/>
    <property type="match status" value="1"/>
</dbReference>
<organism evidence="2 3">
    <name type="scientific">Burkholderia humptydooensis</name>
    <dbReference type="NCBI Taxonomy" id="430531"/>
    <lineage>
        <taxon>Bacteria</taxon>
        <taxon>Pseudomonadati</taxon>
        <taxon>Pseudomonadota</taxon>
        <taxon>Betaproteobacteria</taxon>
        <taxon>Burkholderiales</taxon>
        <taxon>Burkholderiaceae</taxon>
        <taxon>Burkholderia</taxon>
        <taxon>pseudomallei group</taxon>
    </lineage>
</organism>
<dbReference type="KEGG" id="bhg:I6G56_13350"/>
<dbReference type="Pfam" id="PF00043">
    <property type="entry name" value="GST_C"/>
    <property type="match status" value="1"/>
</dbReference>
<comment type="similarity">
    <text evidence="1">Belongs to the GST superfamily.</text>
</comment>
<dbReference type="InterPro" id="IPR004045">
    <property type="entry name" value="Glutathione_S-Trfase_N"/>
</dbReference>
<dbReference type="SFLD" id="SFLDG00358">
    <property type="entry name" value="Main_(cytGST)"/>
    <property type="match status" value="1"/>
</dbReference>
<evidence type="ECO:0000313" key="2">
    <source>
        <dbReference type="EMBL" id="QPS42588.1"/>
    </source>
</evidence>
<dbReference type="AlphaFoldDB" id="A0A7U4P3A6"/>
<dbReference type="Proteomes" id="UP000594943">
    <property type="component" value="Chromosome 1"/>
</dbReference>
<dbReference type="InterPro" id="IPR010987">
    <property type="entry name" value="Glutathione-S-Trfase_C-like"/>
</dbReference>
<dbReference type="CDD" id="cd03051">
    <property type="entry name" value="GST_N_GTT2_like"/>
    <property type="match status" value="1"/>
</dbReference>